<dbReference type="GO" id="GO:0051536">
    <property type="term" value="F:iron-sulfur cluster binding"/>
    <property type="evidence" value="ECO:0007669"/>
    <property type="project" value="UniProtKB-KW"/>
</dbReference>
<evidence type="ECO:0000256" key="3">
    <source>
        <dbReference type="ARBA" id="ARBA00022723"/>
    </source>
</evidence>
<dbReference type="PROSITE" id="PS51918">
    <property type="entry name" value="RADICAL_SAM"/>
    <property type="match status" value="1"/>
</dbReference>
<evidence type="ECO:0000256" key="4">
    <source>
        <dbReference type="ARBA" id="ARBA00023004"/>
    </source>
</evidence>
<dbReference type="AlphaFoldDB" id="F0SMV8"/>
<evidence type="ECO:0000256" key="1">
    <source>
        <dbReference type="ARBA" id="ARBA00001966"/>
    </source>
</evidence>
<gene>
    <name evidence="7" type="ordered locus">Plabr_2360</name>
</gene>
<dbReference type="InterPro" id="IPR022563">
    <property type="entry name" value="DUF3463"/>
</dbReference>
<keyword evidence="5" id="KW-0411">Iron-sulfur</keyword>
<dbReference type="eggNOG" id="COG0535">
    <property type="taxonomic scope" value="Bacteria"/>
</dbReference>
<dbReference type="EMBL" id="CP002546">
    <property type="protein sequence ID" value="ADY59962.1"/>
    <property type="molecule type" value="Genomic_DNA"/>
</dbReference>
<dbReference type="STRING" id="756272.Plabr_2360"/>
<dbReference type="KEGG" id="pbs:Plabr_2360"/>
<evidence type="ECO:0000313" key="7">
    <source>
        <dbReference type="EMBL" id="ADY59962.1"/>
    </source>
</evidence>
<evidence type="ECO:0000256" key="5">
    <source>
        <dbReference type="ARBA" id="ARBA00023014"/>
    </source>
</evidence>
<dbReference type="RefSeq" id="WP_013628686.1">
    <property type="nucleotide sequence ID" value="NC_015174.1"/>
</dbReference>
<dbReference type="SFLD" id="SFLDS00029">
    <property type="entry name" value="Radical_SAM"/>
    <property type="match status" value="1"/>
</dbReference>
<keyword evidence="3" id="KW-0479">Metal-binding</keyword>
<dbReference type="GO" id="GO:0003824">
    <property type="term" value="F:catalytic activity"/>
    <property type="evidence" value="ECO:0007669"/>
    <property type="project" value="InterPro"/>
</dbReference>
<dbReference type="InterPro" id="IPR058240">
    <property type="entry name" value="rSAM_sf"/>
</dbReference>
<dbReference type="SUPFAM" id="SSF102114">
    <property type="entry name" value="Radical SAM enzymes"/>
    <property type="match status" value="1"/>
</dbReference>
<dbReference type="SFLD" id="SFLDG01067">
    <property type="entry name" value="SPASM/twitch_domain_containing"/>
    <property type="match status" value="1"/>
</dbReference>
<accession>F0SMV8</accession>
<keyword evidence="4" id="KW-0408">Iron</keyword>
<evidence type="ECO:0000256" key="2">
    <source>
        <dbReference type="ARBA" id="ARBA00022691"/>
    </source>
</evidence>
<sequence>MGIPISQMWTVSRYVLTQRLRGRKRYPLVLMLEPLFRCNLACAGCGKIQHPVDVLRRELTPEQCFQAVEECGAPIVSIPGGEPLLHSRIDEIVRGLVRRKKYVYLCTNGLLLEKHLHKFKPSKYLSFSVHIDGVGEEHDASVCRKGVYDIAVAAIKTAIDRGFRVTTNSTFFRDADPEQARKLFDELTELGVEGMMISPGYEYEKAPQQDNFLPREETVHLFRRIFSRTKAAWRFNQSPLFLEFLKGRWDLDCTPWGNPTYNLFGWQKPCYLVDEGYAKTYQELMDSVQWENYGQASGNPKCANCMVHSGYEATAVQETFTTWAGFWKTASLVLFGSPSTQPLSDEPLMQLQVNSSAKSGKACASSCSTEAPAELVELSSRAS</sequence>
<evidence type="ECO:0000259" key="6">
    <source>
        <dbReference type="PROSITE" id="PS51918"/>
    </source>
</evidence>
<dbReference type="Pfam" id="PF11946">
    <property type="entry name" value="DUF3463"/>
    <property type="match status" value="1"/>
</dbReference>
<comment type="cofactor">
    <cofactor evidence="1">
        <name>[4Fe-4S] cluster</name>
        <dbReference type="ChEBI" id="CHEBI:49883"/>
    </cofactor>
</comment>
<dbReference type="NCBIfam" id="TIGR03470">
    <property type="entry name" value="HpnH"/>
    <property type="match status" value="1"/>
</dbReference>
<name>F0SMV8_RUBBR</name>
<protein>
    <submittedName>
        <fullName evidence="7">Hopanoid biosynthesis associated radical SAM protein HpnH</fullName>
    </submittedName>
</protein>
<dbReference type="CDD" id="cd01335">
    <property type="entry name" value="Radical_SAM"/>
    <property type="match status" value="1"/>
</dbReference>
<dbReference type="SFLD" id="SFLDF00397">
    <property type="entry name" value="adenosyl-hopene_transferase"/>
    <property type="match status" value="1"/>
</dbReference>
<proteinExistence type="predicted"/>
<dbReference type="OrthoDB" id="9810775at2"/>
<dbReference type="InterPro" id="IPR050377">
    <property type="entry name" value="Radical_SAM_PqqE_MftC-like"/>
</dbReference>
<dbReference type="GO" id="GO:0046872">
    <property type="term" value="F:metal ion binding"/>
    <property type="evidence" value="ECO:0007669"/>
    <property type="project" value="UniProtKB-KW"/>
</dbReference>
<keyword evidence="8" id="KW-1185">Reference proteome</keyword>
<dbReference type="InterPro" id="IPR017833">
    <property type="entry name" value="Hopanoid_synth-assoc_rSAM_HpnH"/>
</dbReference>
<dbReference type="InterPro" id="IPR007197">
    <property type="entry name" value="rSAM"/>
</dbReference>
<dbReference type="PANTHER" id="PTHR11228:SF22">
    <property type="entry name" value="PEPTIDE BIOSYNTHESIS PROTEIN YYDG-RELATED"/>
    <property type="match status" value="1"/>
</dbReference>
<dbReference type="Proteomes" id="UP000006860">
    <property type="component" value="Chromosome"/>
</dbReference>
<dbReference type="PANTHER" id="PTHR11228">
    <property type="entry name" value="RADICAL SAM DOMAIN PROTEIN"/>
    <property type="match status" value="1"/>
</dbReference>
<dbReference type="Pfam" id="PF04055">
    <property type="entry name" value="Radical_SAM"/>
    <property type="match status" value="1"/>
</dbReference>
<evidence type="ECO:0000313" key="8">
    <source>
        <dbReference type="Proteomes" id="UP000006860"/>
    </source>
</evidence>
<feature type="domain" description="Radical SAM core" evidence="6">
    <location>
        <begin position="20"/>
        <end position="236"/>
    </location>
</feature>
<keyword evidence="2" id="KW-0949">S-adenosyl-L-methionine</keyword>
<dbReference type="InterPro" id="IPR013785">
    <property type="entry name" value="Aldolase_TIM"/>
</dbReference>
<dbReference type="HOGENOM" id="CLU_052502_0_0_0"/>
<organism evidence="7 8">
    <name type="scientific">Rubinisphaera brasiliensis (strain ATCC 49424 / DSM 5305 / JCM 21570 / IAM 15109 / NBRC 103401 / IFAM 1448)</name>
    <name type="common">Planctomyces brasiliensis</name>
    <dbReference type="NCBI Taxonomy" id="756272"/>
    <lineage>
        <taxon>Bacteria</taxon>
        <taxon>Pseudomonadati</taxon>
        <taxon>Planctomycetota</taxon>
        <taxon>Planctomycetia</taxon>
        <taxon>Planctomycetales</taxon>
        <taxon>Planctomycetaceae</taxon>
        <taxon>Rubinisphaera</taxon>
    </lineage>
</organism>
<dbReference type="Gene3D" id="3.20.20.70">
    <property type="entry name" value="Aldolase class I"/>
    <property type="match status" value="1"/>
</dbReference>
<reference evidence="8" key="1">
    <citation type="submission" date="2011-02" db="EMBL/GenBank/DDBJ databases">
        <title>The complete genome of Planctomyces brasiliensis DSM 5305.</title>
        <authorList>
            <person name="Lucas S."/>
            <person name="Copeland A."/>
            <person name="Lapidus A."/>
            <person name="Bruce D."/>
            <person name="Goodwin L."/>
            <person name="Pitluck S."/>
            <person name="Kyrpides N."/>
            <person name="Mavromatis K."/>
            <person name="Pagani I."/>
            <person name="Ivanova N."/>
            <person name="Ovchinnikova G."/>
            <person name="Lu M."/>
            <person name="Detter J.C."/>
            <person name="Han C."/>
            <person name="Land M."/>
            <person name="Hauser L."/>
            <person name="Markowitz V."/>
            <person name="Cheng J.-F."/>
            <person name="Hugenholtz P."/>
            <person name="Woyke T."/>
            <person name="Wu D."/>
            <person name="Tindall B."/>
            <person name="Pomrenke H.G."/>
            <person name="Brambilla E."/>
            <person name="Klenk H.-P."/>
            <person name="Eisen J.A."/>
        </authorList>
    </citation>
    <scope>NUCLEOTIDE SEQUENCE [LARGE SCALE GENOMIC DNA]</scope>
    <source>
        <strain evidence="8">ATCC 49424 / DSM 5305 / JCM 21570 / NBRC 103401 / IFAM 1448</strain>
    </source>
</reference>